<reference evidence="1" key="1">
    <citation type="submission" date="2019-08" db="EMBL/GenBank/DDBJ databases">
        <authorList>
            <person name="Kucharzyk K."/>
            <person name="Murdoch R.W."/>
            <person name="Higgins S."/>
            <person name="Loffler F."/>
        </authorList>
    </citation>
    <scope>NUCLEOTIDE SEQUENCE</scope>
</reference>
<accession>A0A645HNV3</accession>
<proteinExistence type="predicted"/>
<dbReference type="EMBL" id="VSSQ01096539">
    <property type="protein sequence ID" value="MPN40256.1"/>
    <property type="molecule type" value="Genomic_DNA"/>
</dbReference>
<protein>
    <submittedName>
        <fullName evidence="1">Uncharacterized protein</fullName>
    </submittedName>
</protein>
<evidence type="ECO:0000313" key="1">
    <source>
        <dbReference type="EMBL" id="MPN40256.1"/>
    </source>
</evidence>
<gene>
    <name evidence="1" type="ORF">SDC9_187792</name>
</gene>
<name>A0A645HNV3_9ZZZZ</name>
<sequence>MLLDCTERQTLDAQGSRFAHRNPAADEADAPKSLAVRVHRKNGYHTMQGEEFRARLIKEDFIKKFSDDRTHPHLTPL</sequence>
<comment type="caution">
    <text evidence="1">The sequence shown here is derived from an EMBL/GenBank/DDBJ whole genome shotgun (WGS) entry which is preliminary data.</text>
</comment>
<dbReference type="AlphaFoldDB" id="A0A645HNV3"/>
<organism evidence="1">
    <name type="scientific">bioreactor metagenome</name>
    <dbReference type="NCBI Taxonomy" id="1076179"/>
    <lineage>
        <taxon>unclassified sequences</taxon>
        <taxon>metagenomes</taxon>
        <taxon>ecological metagenomes</taxon>
    </lineage>
</organism>